<sequence length="181" mass="21580">MNNKFQKQKESYPENKTICDKTLDASDIHALLDQYRRLSDFRFQKCVFKIEVVDLMEIVNCYFESCIFQAPNVSTFNMSKFDIKDCIFFRSDFEKGYYYEIDISSSWFSECRFFGVTCIFTWFYDSFFQSCSCDLATLQNTGNKETTAVFRCKLWKSKSWVDIPDSDEGFEFFELHEIIDE</sequence>
<dbReference type="SUPFAM" id="SSF141571">
    <property type="entry name" value="Pentapeptide repeat-like"/>
    <property type="match status" value="1"/>
</dbReference>
<gene>
    <name evidence="1" type="primary">orf181</name>
</gene>
<evidence type="ECO:0000313" key="1">
    <source>
        <dbReference type="EMBL" id="UBA15802.1"/>
    </source>
</evidence>
<dbReference type="EMBL" id="MW853966">
    <property type="protein sequence ID" value="UBA15861.1"/>
    <property type="molecule type" value="Genomic_DNA"/>
</dbReference>
<dbReference type="EMBL" id="MW853966">
    <property type="protein sequence ID" value="UBA15802.1"/>
    <property type="molecule type" value="Genomic_DNA"/>
</dbReference>
<dbReference type="Gene3D" id="2.160.20.80">
    <property type="entry name" value="E3 ubiquitin-protein ligase SopA"/>
    <property type="match status" value="1"/>
</dbReference>
<geneLocation type="chloroplast" evidence="1"/>
<proteinExistence type="predicted"/>
<keyword evidence="1" id="KW-0934">Plastid</keyword>
<accession>A0A8T9D1B7</accession>
<protein>
    <recommendedName>
        <fullName evidence="2">Pentapeptide repeat-containing protein</fullName>
    </recommendedName>
</protein>
<reference evidence="1" key="1">
    <citation type="submission" date="2021-04" db="EMBL/GenBank/DDBJ databases">
        <authorList>
            <person name="He Z."/>
            <person name="Chen Y."/>
            <person name="Chen N."/>
        </authorList>
    </citation>
    <scope>NUCLEOTIDE SEQUENCE</scope>
    <source>
        <strain evidence="1">CNS00097</strain>
    </source>
</reference>
<name>A0A8T9D1B7_9STRA</name>
<dbReference type="AlphaFoldDB" id="A0A8T9D1B7"/>
<evidence type="ECO:0008006" key="2">
    <source>
        <dbReference type="Google" id="ProtNLM"/>
    </source>
</evidence>
<organism evidence="1">
    <name type="scientific">Pseudo-nitzschia sp</name>
    <dbReference type="NCBI Taxonomy" id="1804765"/>
    <lineage>
        <taxon>Eukaryota</taxon>
        <taxon>Sar</taxon>
        <taxon>Stramenopiles</taxon>
        <taxon>Ochrophyta</taxon>
        <taxon>Bacillariophyta</taxon>
        <taxon>Bacillariophyceae</taxon>
        <taxon>Bacillariophycidae</taxon>
        <taxon>Bacillariales</taxon>
        <taxon>Bacillariaceae</taxon>
        <taxon>Pseudo-nitzschia</taxon>
    </lineage>
</organism>
<keyword evidence="1" id="KW-0150">Chloroplast</keyword>